<reference evidence="1" key="1">
    <citation type="submission" date="2022-01" db="EMBL/GenBank/DDBJ databases">
        <authorList>
            <person name="King R."/>
        </authorList>
    </citation>
    <scope>NUCLEOTIDE SEQUENCE</scope>
</reference>
<proteinExistence type="predicted"/>
<accession>A0A9P0CDS7</accession>
<keyword evidence="2" id="KW-1185">Reference proteome</keyword>
<evidence type="ECO:0000313" key="1">
    <source>
        <dbReference type="EMBL" id="CAH1099421.1"/>
    </source>
</evidence>
<dbReference type="Proteomes" id="UP001153636">
    <property type="component" value="Chromosome 1"/>
</dbReference>
<sequence>MVVLSVISKVDSKYVIHHPHPGIYVEHIGHARLDRGIFRIQVNFETARLKQDFKNVPVVVQEFNDLCNKTKALSDETQCTSLSRHLIDQEDQLSWYRSSLPRNNGNRNKRGILGKFLTSVFGVKKINKIS</sequence>
<evidence type="ECO:0000313" key="2">
    <source>
        <dbReference type="Proteomes" id="UP001153636"/>
    </source>
</evidence>
<dbReference type="OrthoDB" id="6777854at2759"/>
<dbReference type="AlphaFoldDB" id="A0A9P0CDS7"/>
<protein>
    <submittedName>
        <fullName evidence="1">Uncharacterized protein</fullName>
    </submittedName>
</protein>
<dbReference type="EMBL" id="OV651813">
    <property type="protein sequence ID" value="CAH1099421.1"/>
    <property type="molecule type" value="Genomic_DNA"/>
</dbReference>
<gene>
    <name evidence="1" type="ORF">PSYICH_LOCUS1108</name>
</gene>
<organism evidence="1 2">
    <name type="scientific">Psylliodes chrysocephalus</name>
    <dbReference type="NCBI Taxonomy" id="3402493"/>
    <lineage>
        <taxon>Eukaryota</taxon>
        <taxon>Metazoa</taxon>
        <taxon>Ecdysozoa</taxon>
        <taxon>Arthropoda</taxon>
        <taxon>Hexapoda</taxon>
        <taxon>Insecta</taxon>
        <taxon>Pterygota</taxon>
        <taxon>Neoptera</taxon>
        <taxon>Endopterygota</taxon>
        <taxon>Coleoptera</taxon>
        <taxon>Polyphaga</taxon>
        <taxon>Cucujiformia</taxon>
        <taxon>Chrysomeloidea</taxon>
        <taxon>Chrysomelidae</taxon>
        <taxon>Galerucinae</taxon>
        <taxon>Alticini</taxon>
        <taxon>Psylliodes</taxon>
    </lineage>
</organism>
<name>A0A9P0CDS7_9CUCU</name>